<organism evidence="5 6">
    <name type="scientific">Phaedon cochleariae</name>
    <name type="common">Mustard beetle</name>
    <dbReference type="NCBI Taxonomy" id="80249"/>
    <lineage>
        <taxon>Eukaryota</taxon>
        <taxon>Metazoa</taxon>
        <taxon>Ecdysozoa</taxon>
        <taxon>Arthropoda</taxon>
        <taxon>Hexapoda</taxon>
        <taxon>Insecta</taxon>
        <taxon>Pterygota</taxon>
        <taxon>Neoptera</taxon>
        <taxon>Endopterygota</taxon>
        <taxon>Coleoptera</taxon>
        <taxon>Polyphaga</taxon>
        <taxon>Cucujiformia</taxon>
        <taxon>Chrysomeloidea</taxon>
        <taxon>Chrysomelidae</taxon>
        <taxon>Chrysomelinae</taxon>
        <taxon>Chrysomelini</taxon>
        <taxon>Phaedon</taxon>
    </lineage>
</organism>
<evidence type="ECO:0000256" key="4">
    <source>
        <dbReference type="SAM" id="Phobius"/>
    </source>
</evidence>
<dbReference type="Proteomes" id="UP001153737">
    <property type="component" value="Chromosome 6"/>
</dbReference>
<keyword evidence="4" id="KW-0812">Transmembrane</keyword>
<dbReference type="FunFam" id="1.10.246.130:FF:000001">
    <property type="entry name" value="Gamma-glutamyltransferase 5 isoform 1"/>
    <property type="match status" value="1"/>
</dbReference>
<evidence type="ECO:0000313" key="6">
    <source>
        <dbReference type="Proteomes" id="UP001153737"/>
    </source>
</evidence>
<feature type="binding site" evidence="3">
    <location>
        <position position="124"/>
    </location>
    <ligand>
        <name>L-glutamate</name>
        <dbReference type="ChEBI" id="CHEBI:29985"/>
    </ligand>
</feature>
<evidence type="ECO:0000313" key="5">
    <source>
        <dbReference type="EMBL" id="CAG9822957.1"/>
    </source>
</evidence>
<keyword evidence="1" id="KW-1202">Platelet aggregation activating toxin</keyword>
<reference evidence="5" key="1">
    <citation type="submission" date="2022-01" db="EMBL/GenBank/DDBJ databases">
        <authorList>
            <person name="King R."/>
        </authorList>
    </citation>
    <scope>NUCLEOTIDE SEQUENCE</scope>
</reference>
<dbReference type="SUPFAM" id="SSF56235">
    <property type="entry name" value="N-terminal nucleophile aminohydrolases (Ntn hydrolases)"/>
    <property type="match status" value="1"/>
</dbReference>
<dbReference type="GO" id="GO:0006751">
    <property type="term" value="P:glutathione catabolic process"/>
    <property type="evidence" value="ECO:0007669"/>
    <property type="project" value="InterPro"/>
</dbReference>
<sequence length="591" mass="65223">MQLFILRSTSRRIDSYAVCNIIILVVIFFFGEIQTRRPPYHYDHHHHRFGPPRRNYRGAVVANGKGCADVGINIMKKGGNAVDVAIATLLCEGITMPSTMGLGGGFFMSIFDKSSGEVISLDARETAPADAYQDMFSGNSTLARAGGLSVAVPGELRGYWEAYNKYGGGVPWKELFRNPIKQCRFGIYVNKFIAKVMATNRDILYADPAMRSVFINKVTNGTYKEGEYYRNMALAKTLDIIAREGGDALHNGSLTANFVNDIQAKNGIITVEDMNQYSPKWKNPIETTLFNGISMYSFPLPGSGPIVSYIMNILDGFLDSSNHTSVTNYQRLVESLKFGYGARTQLGDDDFVDLDEYLNQLILQSYAEETRGRIFDNITFQDPEYYGAYSGNVEDHGTSHICVLAQNGDAVSVTSSINYVFGAKFMSESTGIILNDSMDDFSLPGETNQFGLPPSPTNYIVPNKRPMSSMTPVIFLDSNREVVMITGGAGGSKIISNVIQVMVNHLLYGMDLKSSIDAIRLHHQLIPMILTFESEFMTQAPNVVEYLQHVGHNITFNAADGFASITAISRDARLGVTGAADRRRLGDVAYI</sequence>
<reference evidence="5" key="2">
    <citation type="submission" date="2022-10" db="EMBL/GenBank/DDBJ databases">
        <authorList>
            <consortium name="ENA_rothamsted_submissions"/>
            <consortium name="culmorum"/>
            <person name="King R."/>
        </authorList>
    </citation>
    <scope>NUCLEOTIDE SEQUENCE</scope>
</reference>
<dbReference type="PRINTS" id="PR01210">
    <property type="entry name" value="GGTRANSPTASE"/>
</dbReference>
<evidence type="ECO:0000256" key="3">
    <source>
        <dbReference type="PIRSR" id="PIRSR600101-2"/>
    </source>
</evidence>
<dbReference type="OrthoDB" id="1081007at2759"/>
<feature type="binding site" evidence="3">
    <location>
        <begin position="468"/>
        <end position="469"/>
    </location>
    <ligand>
        <name>L-glutamate</name>
        <dbReference type="ChEBI" id="CHEBI:29985"/>
    </ligand>
</feature>
<proteinExistence type="predicted"/>
<dbReference type="GO" id="GO:0005886">
    <property type="term" value="C:plasma membrane"/>
    <property type="evidence" value="ECO:0007669"/>
    <property type="project" value="TreeGrafter"/>
</dbReference>
<feature type="active site" description="Nucleophile" evidence="2">
    <location>
        <position position="398"/>
    </location>
</feature>
<keyword evidence="4" id="KW-0472">Membrane</keyword>
<dbReference type="EMBL" id="OU896712">
    <property type="protein sequence ID" value="CAG9822957.1"/>
    <property type="molecule type" value="Genomic_DNA"/>
</dbReference>
<gene>
    <name evidence="5" type="ORF">PHAECO_LOCUS9931</name>
</gene>
<name>A0A9N9SKD0_PHACE</name>
<dbReference type="GO" id="GO:0036374">
    <property type="term" value="F:glutathione hydrolase activity"/>
    <property type="evidence" value="ECO:0007669"/>
    <property type="project" value="InterPro"/>
</dbReference>
<keyword evidence="6" id="KW-1185">Reference proteome</keyword>
<dbReference type="Pfam" id="PF01019">
    <property type="entry name" value="G_glu_transpept"/>
    <property type="match status" value="1"/>
</dbReference>
<dbReference type="PANTHER" id="PTHR11686">
    <property type="entry name" value="GAMMA GLUTAMYL TRANSPEPTIDASE"/>
    <property type="match status" value="1"/>
</dbReference>
<keyword evidence="1" id="KW-1199">Hemostasis impairing toxin</keyword>
<dbReference type="InterPro" id="IPR043138">
    <property type="entry name" value="GGT_lsub"/>
</dbReference>
<feature type="binding site" evidence="3">
    <location>
        <begin position="416"/>
        <end position="418"/>
    </location>
    <ligand>
        <name>L-glutamate</name>
        <dbReference type="ChEBI" id="CHEBI:29985"/>
    </ligand>
</feature>
<dbReference type="PANTHER" id="PTHR11686:SF72">
    <property type="entry name" value="GAMMA-GLUTAMYL TRANSPEPTIDASE, ISOFORM A"/>
    <property type="match status" value="1"/>
</dbReference>
<dbReference type="Gene3D" id="1.10.246.130">
    <property type="match status" value="1"/>
</dbReference>
<accession>A0A9N9SKD0</accession>
<keyword evidence="1" id="KW-0800">Toxin</keyword>
<evidence type="ECO:0000256" key="1">
    <source>
        <dbReference type="ARBA" id="ARBA00084097"/>
    </source>
</evidence>
<dbReference type="AlphaFoldDB" id="A0A9N9SKD0"/>
<feature type="binding site" evidence="3">
    <location>
        <position position="491"/>
    </location>
    <ligand>
        <name>L-glutamate</name>
        <dbReference type="ChEBI" id="CHEBI:29985"/>
    </ligand>
</feature>
<evidence type="ECO:0000256" key="2">
    <source>
        <dbReference type="PIRSR" id="PIRSR600101-1"/>
    </source>
</evidence>
<dbReference type="Gene3D" id="3.60.20.40">
    <property type="match status" value="1"/>
</dbReference>
<dbReference type="InterPro" id="IPR000101">
    <property type="entry name" value="GGT_peptidase"/>
</dbReference>
<dbReference type="InterPro" id="IPR043137">
    <property type="entry name" value="GGT_ssub_C"/>
</dbReference>
<feature type="binding site" evidence="3">
    <location>
        <position position="440"/>
    </location>
    <ligand>
        <name>L-glutamate</name>
        <dbReference type="ChEBI" id="CHEBI:29985"/>
    </ligand>
</feature>
<dbReference type="FunFam" id="3.60.20.40:FF:000001">
    <property type="entry name" value="Gamma-glutamyltranspeptidase 1"/>
    <property type="match status" value="1"/>
</dbReference>
<protein>
    <submittedName>
        <fullName evidence="5">Uncharacterized protein</fullName>
    </submittedName>
</protein>
<dbReference type="InterPro" id="IPR029055">
    <property type="entry name" value="Ntn_hydrolases_N"/>
</dbReference>
<feature type="transmembrane region" description="Helical" evidence="4">
    <location>
        <begin position="12"/>
        <end position="31"/>
    </location>
</feature>
<keyword evidence="4" id="KW-1133">Transmembrane helix</keyword>